<evidence type="ECO:0000313" key="1">
    <source>
        <dbReference type="EMBL" id="APR64686.1"/>
    </source>
</evidence>
<dbReference type="Proteomes" id="UP000185502">
    <property type="component" value="Chromosome"/>
</dbReference>
<organism evidence="1 2">
    <name type="scientific">Borrelia anserina Es</name>
    <dbReference type="NCBI Taxonomy" id="1365188"/>
    <lineage>
        <taxon>Bacteria</taxon>
        <taxon>Pseudomonadati</taxon>
        <taxon>Spirochaetota</taxon>
        <taxon>Spirochaetia</taxon>
        <taxon>Spirochaetales</taxon>
        <taxon>Borreliaceae</taxon>
        <taxon>Borrelia</taxon>
    </lineage>
</organism>
<sequence length="71" mass="8020">MIAVNMNSNICKSGILIYSYVPKTLLFVMMSVKFLENINPNAKYIKNIGFFLSNEFGLNVKKNVNINNGKT</sequence>
<dbReference type="EMBL" id="CP013704">
    <property type="protein sequence ID" value="APR64686.1"/>
    <property type="molecule type" value="Genomic_DNA"/>
</dbReference>
<name>A0ABM6FTU6_BORAN</name>
<accession>A0ABM6FTU6</accession>
<keyword evidence="2" id="KW-1185">Reference proteome</keyword>
<proteinExistence type="predicted"/>
<evidence type="ECO:0000313" key="2">
    <source>
        <dbReference type="Proteomes" id="UP000185502"/>
    </source>
</evidence>
<gene>
    <name evidence="1" type="ORF">N187_00905</name>
</gene>
<reference evidence="1" key="1">
    <citation type="submission" date="2015-12" db="EMBL/GenBank/DDBJ databases">
        <title>Chromosome of the avian spirochetosis agent Borrelia anserina Es.</title>
        <authorList>
            <person name="Elbir H."/>
            <person name="Sitlani P."/>
            <person name="Bergstroem S."/>
            <person name="Barbour A.G."/>
        </authorList>
    </citation>
    <scope>NUCLEOTIDE SEQUENCE [LARGE SCALE GENOMIC DNA]</scope>
    <source>
        <strain evidence="1">Es</strain>
    </source>
</reference>
<protein>
    <submittedName>
        <fullName evidence="1">Uncharacterized protein</fullName>
    </submittedName>
</protein>